<dbReference type="InterPro" id="IPR036673">
    <property type="entry name" value="Cyanovirin-N_sf"/>
</dbReference>
<feature type="chain" id="PRO_5047440207" description="Cyanovirin-N domain-containing protein" evidence="1">
    <location>
        <begin position="20"/>
        <end position="208"/>
    </location>
</feature>
<proteinExistence type="predicted"/>
<name>A0ABQ6WA87_9EURO</name>
<organism evidence="2 3">
    <name type="scientific">Aspergillus pseudocaelatus</name>
    <dbReference type="NCBI Taxonomy" id="1825620"/>
    <lineage>
        <taxon>Eukaryota</taxon>
        <taxon>Fungi</taxon>
        <taxon>Dikarya</taxon>
        <taxon>Ascomycota</taxon>
        <taxon>Pezizomycotina</taxon>
        <taxon>Eurotiomycetes</taxon>
        <taxon>Eurotiomycetidae</taxon>
        <taxon>Eurotiales</taxon>
        <taxon>Aspergillaceae</taxon>
        <taxon>Aspergillus</taxon>
        <taxon>Aspergillus subgen. Circumdati</taxon>
    </lineage>
</organism>
<evidence type="ECO:0008006" key="4">
    <source>
        <dbReference type="Google" id="ProtNLM"/>
    </source>
</evidence>
<evidence type="ECO:0000256" key="1">
    <source>
        <dbReference type="SAM" id="SignalP"/>
    </source>
</evidence>
<evidence type="ECO:0000313" key="3">
    <source>
        <dbReference type="Proteomes" id="UP000325395"/>
    </source>
</evidence>
<accession>A0ABQ6WA87</accession>
<feature type="signal peptide" evidence="1">
    <location>
        <begin position="1"/>
        <end position="19"/>
    </location>
</feature>
<gene>
    <name evidence="2" type="ORF">BDV36DRAFT_15700</name>
</gene>
<reference evidence="2 3" key="1">
    <citation type="submission" date="2019-04" db="EMBL/GenBank/DDBJ databases">
        <authorList>
            <consortium name="DOE Joint Genome Institute"/>
            <person name="Mondo S."/>
            <person name="Kjaerbolling I."/>
            <person name="Vesth T."/>
            <person name="Frisvad J.C."/>
            <person name="Nybo J.L."/>
            <person name="Theobald S."/>
            <person name="Kildgaard S."/>
            <person name="Isbrandt T."/>
            <person name="Kuo A."/>
            <person name="Sato A."/>
            <person name="Lyhne E.K."/>
            <person name="Kogle M.E."/>
            <person name="Wiebenga A."/>
            <person name="Kun R.S."/>
            <person name="Lubbers R.J."/>
            <person name="Makela M.R."/>
            <person name="Barry K."/>
            <person name="Chovatia M."/>
            <person name="Clum A."/>
            <person name="Daum C."/>
            <person name="Haridas S."/>
            <person name="He G."/>
            <person name="LaButti K."/>
            <person name="Lipzen A."/>
            <person name="Riley R."/>
            <person name="Salamov A."/>
            <person name="Simmons B.A."/>
            <person name="Magnuson J.K."/>
            <person name="Henrissat B."/>
            <person name="Mortensen U.H."/>
            <person name="Larsen T.O."/>
            <person name="Devries R.P."/>
            <person name="Grigoriev I.V."/>
            <person name="Machida M."/>
            <person name="Baker S.E."/>
            <person name="Andersen M.R."/>
            <person name="Cantor M.N."/>
            <person name="Hua S.X."/>
        </authorList>
    </citation>
    <scope>NUCLEOTIDE SEQUENCE [LARGE SCALE GENOMIC DNA]</scope>
    <source>
        <strain evidence="2 3">CBS 117616</strain>
    </source>
</reference>
<dbReference type="Proteomes" id="UP000325395">
    <property type="component" value="Unassembled WGS sequence"/>
</dbReference>
<dbReference type="Gene3D" id="2.30.60.10">
    <property type="entry name" value="Cyanovirin-N"/>
    <property type="match status" value="1"/>
</dbReference>
<keyword evidence="1" id="KW-0732">Signal</keyword>
<sequence length="208" mass="22509">MYQVLTLLLATYLVVLATSQTTTPENAPTNADPGVVLPRSVFQILPKRASPKKIPPKVSPLQNECKDIKIKAGPSVSKGHPEQQLLTASCHIPGTDKSQYSELSLDRCLGWHKNNDGSGRLFAIKHGGGLSKAGGECSTCRYLNSNPNMLCYCANVRDDEKTYVNPATASWTGPVFYNLYEALQGGKYLIEVNQKGVLSCHGIAGESK</sequence>
<evidence type="ECO:0000313" key="2">
    <source>
        <dbReference type="EMBL" id="KAE8414062.1"/>
    </source>
</evidence>
<keyword evidence="3" id="KW-1185">Reference proteome</keyword>
<protein>
    <recommendedName>
        <fullName evidence="4">Cyanovirin-N domain-containing protein</fullName>
    </recommendedName>
</protein>
<dbReference type="EMBL" id="ML735793">
    <property type="protein sequence ID" value="KAE8414062.1"/>
    <property type="molecule type" value="Genomic_DNA"/>
</dbReference>